<dbReference type="InterPro" id="IPR000182">
    <property type="entry name" value="GNAT_dom"/>
</dbReference>
<comment type="caution">
    <text evidence="2">The sequence shown here is derived from an EMBL/GenBank/DDBJ whole genome shotgun (WGS) entry which is preliminary data.</text>
</comment>
<dbReference type="CDD" id="cd04301">
    <property type="entry name" value="NAT_SF"/>
    <property type="match status" value="1"/>
</dbReference>
<dbReference type="Proteomes" id="UP000029585">
    <property type="component" value="Unassembled WGS sequence"/>
</dbReference>
<organism evidence="2 3">
    <name type="scientific">Flavonifractor plautii 1_3_50AFAA</name>
    <dbReference type="NCBI Taxonomy" id="742738"/>
    <lineage>
        <taxon>Bacteria</taxon>
        <taxon>Bacillati</taxon>
        <taxon>Bacillota</taxon>
        <taxon>Clostridia</taxon>
        <taxon>Eubacteriales</taxon>
        <taxon>Oscillospiraceae</taxon>
        <taxon>Flavonifractor</taxon>
    </lineage>
</organism>
<dbReference type="PATRIC" id="fig|742738.3.peg.399"/>
<evidence type="ECO:0000313" key="3">
    <source>
        <dbReference type="Proteomes" id="UP000029585"/>
    </source>
</evidence>
<evidence type="ECO:0000259" key="1">
    <source>
        <dbReference type="PROSITE" id="PS51186"/>
    </source>
</evidence>
<dbReference type="PROSITE" id="PS51186">
    <property type="entry name" value="GNAT"/>
    <property type="match status" value="1"/>
</dbReference>
<accession>A0A096BDG0</accession>
<gene>
    <name evidence="2" type="ORF">HMPREF9460_00381</name>
</gene>
<dbReference type="RefSeq" id="WP_044938526.1">
    <property type="nucleotide sequence ID" value="NZ_KN174161.1"/>
</dbReference>
<dbReference type="Gene3D" id="3.40.630.30">
    <property type="match status" value="1"/>
</dbReference>
<dbReference type="AlphaFoldDB" id="A0A096BDG0"/>
<proteinExistence type="predicted"/>
<name>A0A096BDG0_FLAPL</name>
<feature type="domain" description="N-acetyltransferase" evidence="1">
    <location>
        <begin position="115"/>
        <end position="238"/>
    </location>
</feature>
<dbReference type="InterPro" id="IPR016181">
    <property type="entry name" value="Acyl_CoA_acyltransferase"/>
</dbReference>
<dbReference type="SUPFAM" id="SSF55729">
    <property type="entry name" value="Acyl-CoA N-acyltransferases (Nat)"/>
    <property type="match status" value="1"/>
</dbReference>
<protein>
    <recommendedName>
        <fullName evidence="1">N-acetyltransferase domain-containing protein</fullName>
    </recommendedName>
</protein>
<keyword evidence="3" id="KW-1185">Reference proteome</keyword>
<dbReference type="GO" id="GO:0016747">
    <property type="term" value="F:acyltransferase activity, transferring groups other than amino-acyl groups"/>
    <property type="evidence" value="ECO:0007669"/>
    <property type="project" value="InterPro"/>
</dbReference>
<dbReference type="eggNOG" id="COG0456">
    <property type="taxonomic scope" value="Bacteria"/>
</dbReference>
<dbReference type="HOGENOM" id="CLU_103286_0_0_9"/>
<sequence>MSLNETALACLNRNRLLYLNMLEVLRRGSAELLYAGEGGVLLYDRGSGAYMLTARDRATLDGMLPLLPADCDLLVGHDLWYRDELAGRFGLWKEELCVQAAWTAPEPPEAPAFGGELRLLGEEWAPYVCEHYSKSDIGGLEHIRQAIGAGMLGAFVDGTLAGFAGFHSEGSIGLLEVLPAYRRRGLGEALLRGAVRLALERGQYAFGQVLIDNAPSLALQKKVGMTLSEQPLYWLFRR</sequence>
<reference evidence="2 3" key="1">
    <citation type="submission" date="2011-08" db="EMBL/GenBank/DDBJ databases">
        <title>The Genome Sequence of Clostridium orbiscindens 1_3_50AFAA.</title>
        <authorList>
            <consortium name="The Broad Institute Genome Sequencing Platform"/>
            <person name="Earl A."/>
            <person name="Ward D."/>
            <person name="Feldgarden M."/>
            <person name="Gevers D."/>
            <person name="Daigneault M."/>
            <person name="Strauss J."/>
            <person name="Allen-Vercoe E."/>
            <person name="Young S.K."/>
            <person name="Zeng Q."/>
            <person name="Gargeya S."/>
            <person name="Fitzgerald M."/>
            <person name="Haas B."/>
            <person name="Abouelleil A."/>
            <person name="Alvarado L."/>
            <person name="Arachchi H.M."/>
            <person name="Berlin A."/>
            <person name="Brown A."/>
            <person name="Chapman S.B."/>
            <person name="Chen Z."/>
            <person name="Dunbar C."/>
            <person name="Freedman E."/>
            <person name="Gearin G."/>
            <person name="Gellesch M."/>
            <person name="Goldberg J."/>
            <person name="Griggs A."/>
            <person name="Gujja S."/>
            <person name="Heiman D."/>
            <person name="Howarth C."/>
            <person name="Larson L."/>
            <person name="Lui A."/>
            <person name="MacDonald P.J.P."/>
            <person name="Montmayeur A."/>
            <person name="Murphy C."/>
            <person name="Neiman D."/>
            <person name="Pearson M."/>
            <person name="Priest M."/>
            <person name="Roberts A."/>
            <person name="Saif S."/>
            <person name="Shea T."/>
            <person name="Shenoy N."/>
            <person name="Sisk P."/>
            <person name="Stolte C."/>
            <person name="Sykes S."/>
            <person name="Wortman J."/>
            <person name="Nusbaum C."/>
            <person name="Birren B."/>
        </authorList>
    </citation>
    <scope>NUCLEOTIDE SEQUENCE [LARGE SCALE GENOMIC DNA]</scope>
    <source>
        <strain evidence="2 3">1_3_50AFAA</strain>
    </source>
</reference>
<dbReference type="Pfam" id="PF00583">
    <property type="entry name" value="Acetyltransf_1"/>
    <property type="match status" value="1"/>
</dbReference>
<evidence type="ECO:0000313" key="2">
    <source>
        <dbReference type="EMBL" id="KGF57170.1"/>
    </source>
</evidence>
<dbReference type="EMBL" id="ADLO01000012">
    <property type="protein sequence ID" value="KGF57170.1"/>
    <property type="molecule type" value="Genomic_DNA"/>
</dbReference>